<dbReference type="EMBL" id="KZ665737">
    <property type="protein sequence ID" value="PPR98023.1"/>
    <property type="molecule type" value="Genomic_DNA"/>
</dbReference>
<evidence type="ECO:0000313" key="2">
    <source>
        <dbReference type="Proteomes" id="UP000239757"/>
    </source>
</evidence>
<organism evidence="1 2">
    <name type="scientific">Gossypium barbadense</name>
    <name type="common">Sea Island cotton</name>
    <name type="synonym">Hibiscus barbadensis</name>
    <dbReference type="NCBI Taxonomy" id="3634"/>
    <lineage>
        <taxon>Eukaryota</taxon>
        <taxon>Viridiplantae</taxon>
        <taxon>Streptophyta</taxon>
        <taxon>Embryophyta</taxon>
        <taxon>Tracheophyta</taxon>
        <taxon>Spermatophyta</taxon>
        <taxon>Magnoliopsida</taxon>
        <taxon>eudicotyledons</taxon>
        <taxon>Gunneridae</taxon>
        <taxon>Pentapetalae</taxon>
        <taxon>rosids</taxon>
        <taxon>malvids</taxon>
        <taxon>Malvales</taxon>
        <taxon>Malvaceae</taxon>
        <taxon>Malvoideae</taxon>
        <taxon>Gossypium</taxon>
    </lineage>
</organism>
<protein>
    <submittedName>
        <fullName evidence="1">Uncharacterized protein</fullName>
    </submittedName>
</protein>
<name>A0A2P5X3W7_GOSBA</name>
<reference evidence="1 2" key="1">
    <citation type="submission" date="2015-01" db="EMBL/GenBank/DDBJ databases">
        <title>Genome of allotetraploid Gossypium barbadense reveals genomic plasticity and fiber elongation in cotton evolution.</title>
        <authorList>
            <person name="Chen X."/>
            <person name="Liu X."/>
            <person name="Zhao B."/>
            <person name="Zheng H."/>
            <person name="Hu Y."/>
            <person name="Lu G."/>
            <person name="Yang C."/>
            <person name="Chen J."/>
            <person name="Shan C."/>
            <person name="Zhang L."/>
            <person name="Zhou Y."/>
            <person name="Wang L."/>
            <person name="Guo W."/>
            <person name="Bai Y."/>
            <person name="Ruan J."/>
            <person name="Shangguan X."/>
            <person name="Mao Y."/>
            <person name="Jiang J."/>
            <person name="Zhu Y."/>
            <person name="Lei J."/>
            <person name="Kang H."/>
            <person name="Chen S."/>
            <person name="He X."/>
            <person name="Wang R."/>
            <person name="Wang Y."/>
            <person name="Chen J."/>
            <person name="Wang L."/>
            <person name="Yu S."/>
            <person name="Wang B."/>
            <person name="Wei J."/>
            <person name="Song S."/>
            <person name="Lu X."/>
            <person name="Gao Z."/>
            <person name="Gu W."/>
            <person name="Deng X."/>
            <person name="Ma D."/>
            <person name="Wang S."/>
            <person name="Liang W."/>
            <person name="Fang L."/>
            <person name="Cai C."/>
            <person name="Zhu X."/>
            <person name="Zhou B."/>
            <person name="Zhang Y."/>
            <person name="Chen Z."/>
            <person name="Xu S."/>
            <person name="Zhu R."/>
            <person name="Wang S."/>
            <person name="Zhang T."/>
            <person name="Zhao G."/>
        </authorList>
    </citation>
    <scope>NUCLEOTIDE SEQUENCE [LARGE SCALE GENOMIC DNA]</scope>
    <source>
        <strain evidence="2">cv. Xinhai21</strain>
        <tissue evidence="1">Leaf</tissue>
    </source>
</reference>
<gene>
    <name evidence="1" type="ORF">GOBAR_AA22641</name>
</gene>
<evidence type="ECO:0000313" key="1">
    <source>
        <dbReference type="EMBL" id="PPR98023.1"/>
    </source>
</evidence>
<sequence>MEKHGRARGKARFYFFDTGMRHARAVKSWTTIHGRGTLTHGRGIVHYVIIERQKGAVPSSKRCRGLGSSLVRATAEFWHPFLEFPQASKEELFQILRA</sequence>
<dbReference type="Proteomes" id="UP000239757">
    <property type="component" value="Unassembled WGS sequence"/>
</dbReference>
<proteinExistence type="predicted"/>
<accession>A0A2P5X3W7</accession>
<dbReference type="AlphaFoldDB" id="A0A2P5X3W7"/>